<keyword evidence="3 6" id="KW-0663">Pyridoxal phosphate</keyword>
<feature type="binding site" evidence="6">
    <location>
        <position position="248"/>
    </location>
    <ligand>
        <name>pyridoxal 5'-phosphate</name>
        <dbReference type="ChEBI" id="CHEBI:597326"/>
    </ligand>
</feature>
<comment type="caution">
    <text evidence="6">Lacks conserved residue(s) required for the propagation of feature annotation.</text>
</comment>
<feature type="binding site" evidence="6">
    <location>
        <position position="382"/>
    </location>
    <ligand>
        <name>pyridoxal 5'-phosphate</name>
        <dbReference type="ChEBI" id="CHEBI:597326"/>
    </ligand>
</feature>
<protein>
    <recommendedName>
        <fullName evidence="6 7">Diaminopimelate decarboxylase</fullName>
        <shortName evidence="6">DAP decarboxylase</shortName>
        <shortName evidence="6">DAPDC</shortName>
        <ecNumber evidence="6 7">4.1.1.20</ecNumber>
    </recommendedName>
</protein>
<dbReference type="EMBL" id="JAUTBF010000001">
    <property type="protein sequence ID" value="MDQ1123476.1"/>
    <property type="molecule type" value="Genomic_DNA"/>
</dbReference>
<organism evidence="11 12">
    <name type="scientific">Microbacterium trichothecenolyticum</name>
    <name type="common">Aureobacterium trichothecenolyticum</name>
    <dbReference type="NCBI Taxonomy" id="69370"/>
    <lineage>
        <taxon>Bacteria</taxon>
        <taxon>Bacillati</taxon>
        <taxon>Actinomycetota</taxon>
        <taxon>Actinomycetes</taxon>
        <taxon>Micrococcales</taxon>
        <taxon>Microbacteriaceae</taxon>
        <taxon>Microbacterium</taxon>
    </lineage>
</organism>
<comment type="cofactor">
    <cofactor evidence="1 6 8">
        <name>pyridoxal 5'-phosphate</name>
        <dbReference type="ChEBI" id="CHEBI:597326"/>
    </cofactor>
</comment>
<dbReference type="PROSITE" id="PS00878">
    <property type="entry name" value="ODR_DC_2_1"/>
    <property type="match status" value="1"/>
</dbReference>
<dbReference type="InterPro" id="IPR000183">
    <property type="entry name" value="Orn/DAP/Arg_de-COase"/>
</dbReference>
<feature type="binding site" evidence="6">
    <location>
        <begin position="286"/>
        <end position="289"/>
    </location>
    <ligand>
        <name>pyridoxal 5'-phosphate</name>
        <dbReference type="ChEBI" id="CHEBI:597326"/>
    </ligand>
</feature>
<dbReference type="Proteomes" id="UP001226691">
    <property type="component" value="Unassembled WGS sequence"/>
</dbReference>
<dbReference type="RefSeq" id="WP_307483077.1">
    <property type="nucleotide sequence ID" value="NZ_JAUTBF010000001.1"/>
</dbReference>
<comment type="function">
    <text evidence="6">Specifically catalyzes the decarboxylation of meso-diaminopimelate (meso-DAP) to L-lysine.</text>
</comment>
<feature type="binding site" evidence="6">
    <location>
        <position position="382"/>
    </location>
    <ligand>
        <name>substrate</name>
    </ligand>
</feature>
<name>A0ABU0TUY3_MICTR</name>
<feature type="domain" description="Orn/DAP/Arg decarboxylase 2 C-terminal" evidence="9">
    <location>
        <begin position="294"/>
        <end position="380"/>
    </location>
</feature>
<dbReference type="InterPro" id="IPR022644">
    <property type="entry name" value="De-COase2_N"/>
</dbReference>
<dbReference type="GO" id="GO:0008836">
    <property type="term" value="F:diaminopimelate decarboxylase activity"/>
    <property type="evidence" value="ECO:0007669"/>
    <property type="project" value="UniProtKB-EC"/>
</dbReference>
<comment type="pathway">
    <text evidence="6 8">Amino-acid biosynthesis; L-lysine biosynthesis via DAP pathway; L-lysine from DL-2,6-diaminopimelate: step 1/1.</text>
</comment>
<keyword evidence="6" id="KW-0028">Amino-acid biosynthesis</keyword>
<feature type="binding site" evidence="6">
    <location>
        <position position="328"/>
    </location>
    <ligand>
        <name>substrate</name>
    </ligand>
</feature>
<keyword evidence="4 6" id="KW-0457">Lysine biosynthesis</keyword>
<reference evidence="11 12" key="1">
    <citation type="submission" date="2023-07" db="EMBL/GenBank/DDBJ databases">
        <title>Functional and genomic diversity of the sorghum phyllosphere microbiome.</title>
        <authorList>
            <person name="Shade A."/>
        </authorList>
    </citation>
    <scope>NUCLEOTIDE SEQUENCE [LARGE SCALE GENOMIC DNA]</scope>
    <source>
        <strain evidence="11 12">SORGH_AS_1207</strain>
    </source>
</reference>
<comment type="similarity">
    <text evidence="6">Belongs to the Orn/Lys/Arg decarboxylase class-II family. LysA subfamily.</text>
</comment>
<evidence type="ECO:0000256" key="5">
    <source>
        <dbReference type="ARBA" id="ARBA00023239"/>
    </source>
</evidence>
<evidence type="ECO:0000256" key="3">
    <source>
        <dbReference type="ARBA" id="ARBA00022898"/>
    </source>
</evidence>
<dbReference type="NCBIfam" id="TIGR01048">
    <property type="entry name" value="lysA"/>
    <property type="match status" value="1"/>
</dbReference>
<comment type="subunit">
    <text evidence="6">Homodimer.</text>
</comment>
<dbReference type="InterPro" id="IPR022643">
    <property type="entry name" value="De-COase2_C"/>
</dbReference>
<evidence type="ECO:0000313" key="12">
    <source>
        <dbReference type="Proteomes" id="UP001226691"/>
    </source>
</evidence>
<feature type="binding site" evidence="6">
    <location>
        <position position="354"/>
    </location>
    <ligand>
        <name>substrate</name>
    </ligand>
</feature>
<dbReference type="Pfam" id="PF02784">
    <property type="entry name" value="Orn_Arg_deC_N"/>
    <property type="match status" value="1"/>
</dbReference>
<dbReference type="SUPFAM" id="SSF50621">
    <property type="entry name" value="Alanine racemase C-terminal domain-like"/>
    <property type="match status" value="1"/>
</dbReference>
<feature type="domain" description="Orn/DAP/Arg decarboxylase 2 N-terminal" evidence="10">
    <location>
        <begin position="55"/>
        <end position="293"/>
    </location>
</feature>
<dbReference type="PANTHER" id="PTHR43727:SF2">
    <property type="entry name" value="GROUP IV DECARBOXYLASE"/>
    <property type="match status" value="1"/>
</dbReference>
<keyword evidence="2 6" id="KW-0210">Decarboxylase</keyword>
<proteinExistence type="inferred from homology"/>
<comment type="catalytic activity">
    <reaction evidence="6 8">
        <text>meso-2,6-diaminopimelate + H(+) = L-lysine + CO2</text>
        <dbReference type="Rhea" id="RHEA:15101"/>
        <dbReference type="ChEBI" id="CHEBI:15378"/>
        <dbReference type="ChEBI" id="CHEBI:16526"/>
        <dbReference type="ChEBI" id="CHEBI:32551"/>
        <dbReference type="ChEBI" id="CHEBI:57791"/>
        <dbReference type="EC" id="4.1.1.20"/>
    </reaction>
</comment>
<keyword evidence="12" id="KW-1185">Reference proteome</keyword>
<dbReference type="Gene3D" id="3.20.20.10">
    <property type="entry name" value="Alanine racemase"/>
    <property type="match status" value="1"/>
</dbReference>
<sequence>MLSSSVTSPSDIDLSLYPPGTSLDPAGRLMVGGCAVADVAAEYGTPAYVLDEGALRARARQYREVFESLHSRSMVLFAAKSFPSAAIIGAIAEEGCGTDTAAEGELRLTLAGGQHPSRVVSHGNAKTDADIRSAIDAGIRYIVVDNADDVRRIARWATAPVPVLLRVIPELNARTHAAMMTGHSDSKFGVPAAAVPAMIAAIAREPMLELRGLHVHIGSQLTDLEQFESAVEAIARFGRFDVYDLGGGLGVRYVSRDVVPSVEEYAERLVGAAHRHLGHDIELLVEPGRSMVAQNMLTCYRVVTVKRAERVHVAVDGGMGDSLEVSLYGQEFAPSIIDRSGPTEIADIVGRHCESGDYLAHDVPVPAAEVGDLVTVPVTGAYCYTMANNFNGALRPPVVFCRDGRTRLAVRRETFDDLLRREQFVGVRP</sequence>
<comment type="caution">
    <text evidence="11">The sequence shown here is derived from an EMBL/GenBank/DDBJ whole genome shotgun (WGS) entry which is preliminary data.</text>
</comment>
<feature type="binding site" evidence="6">
    <location>
        <position position="289"/>
    </location>
    <ligand>
        <name>substrate</name>
    </ligand>
</feature>
<evidence type="ECO:0000256" key="8">
    <source>
        <dbReference type="RuleBase" id="RU003738"/>
    </source>
</evidence>
<feature type="modified residue" description="N6-(pyridoxal phosphate)lysine" evidence="6">
    <location>
        <position position="80"/>
    </location>
</feature>
<dbReference type="PANTHER" id="PTHR43727">
    <property type="entry name" value="DIAMINOPIMELATE DECARBOXYLASE"/>
    <property type="match status" value="1"/>
</dbReference>
<dbReference type="PRINTS" id="PR01181">
    <property type="entry name" value="DAPDCRBXLASE"/>
</dbReference>
<evidence type="ECO:0000256" key="2">
    <source>
        <dbReference type="ARBA" id="ARBA00022793"/>
    </source>
</evidence>
<dbReference type="InterPro" id="IPR002986">
    <property type="entry name" value="DAP_deCOOHase_LysA"/>
</dbReference>
<evidence type="ECO:0000256" key="7">
    <source>
        <dbReference type="NCBIfam" id="TIGR01048"/>
    </source>
</evidence>
<evidence type="ECO:0000259" key="9">
    <source>
        <dbReference type="Pfam" id="PF00278"/>
    </source>
</evidence>
<evidence type="ECO:0000256" key="1">
    <source>
        <dbReference type="ARBA" id="ARBA00001933"/>
    </source>
</evidence>
<dbReference type="Gene3D" id="2.40.37.10">
    <property type="entry name" value="Lyase, Ornithine Decarboxylase, Chain A, domain 1"/>
    <property type="match status" value="1"/>
</dbReference>
<dbReference type="PRINTS" id="PR01179">
    <property type="entry name" value="ODADCRBXLASE"/>
</dbReference>
<keyword evidence="5 6" id="KW-0456">Lyase</keyword>
<gene>
    <name evidence="6" type="primary">lysA</name>
    <name evidence="11" type="ORF">QE412_002049</name>
</gene>
<dbReference type="InterPro" id="IPR009006">
    <property type="entry name" value="Ala_racemase/Decarboxylase_C"/>
</dbReference>
<evidence type="ECO:0000256" key="6">
    <source>
        <dbReference type="HAMAP-Rule" id="MF_02120"/>
    </source>
</evidence>
<dbReference type="HAMAP" id="MF_02120">
    <property type="entry name" value="LysA"/>
    <property type="match status" value="1"/>
</dbReference>
<evidence type="ECO:0000259" key="10">
    <source>
        <dbReference type="Pfam" id="PF02784"/>
    </source>
</evidence>
<dbReference type="InterPro" id="IPR029066">
    <property type="entry name" value="PLP-binding_barrel"/>
</dbReference>
<dbReference type="Pfam" id="PF00278">
    <property type="entry name" value="Orn_DAP_Arg_deC"/>
    <property type="match status" value="1"/>
</dbReference>
<dbReference type="CDD" id="cd06828">
    <property type="entry name" value="PLPDE_III_DapDC"/>
    <property type="match status" value="1"/>
</dbReference>
<dbReference type="SUPFAM" id="SSF51419">
    <property type="entry name" value="PLP-binding barrel"/>
    <property type="match status" value="1"/>
</dbReference>
<dbReference type="EC" id="4.1.1.20" evidence="6 7"/>
<accession>A0ABU0TUY3</accession>
<evidence type="ECO:0000256" key="4">
    <source>
        <dbReference type="ARBA" id="ARBA00023154"/>
    </source>
</evidence>
<dbReference type="InterPro" id="IPR022653">
    <property type="entry name" value="De-COase2_pyr-phos_BS"/>
</dbReference>
<evidence type="ECO:0000313" key="11">
    <source>
        <dbReference type="EMBL" id="MDQ1123476.1"/>
    </source>
</evidence>